<dbReference type="PROSITE" id="PS50042">
    <property type="entry name" value="CNMP_BINDING_3"/>
    <property type="match status" value="1"/>
</dbReference>
<keyword evidence="5" id="KW-1185">Reference proteome</keyword>
<dbReference type="InterPro" id="IPR018490">
    <property type="entry name" value="cNMP-bd_dom_sf"/>
</dbReference>
<evidence type="ECO:0000259" key="2">
    <source>
        <dbReference type="PROSITE" id="PS50011"/>
    </source>
</evidence>
<dbReference type="InterPro" id="IPR017441">
    <property type="entry name" value="Protein_kinase_ATP_BS"/>
</dbReference>
<dbReference type="NCBIfam" id="NF045718">
    <property type="entry name" value="two_CW_domain"/>
    <property type="match status" value="1"/>
</dbReference>
<evidence type="ECO:0000313" key="4">
    <source>
        <dbReference type="EMBL" id="ACN13195.1"/>
    </source>
</evidence>
<protein>
    <submittedName>
        <fullName evidence="4">Serine/threonine-specific protein kinase</fullName>
        <ecNumber evidence="4">2.7.11.1</ecNumber>
    </submittedName>
</protein>
<gene>
    <name evidence="4" type="ordered locus">HRM2_00720</name>
</gene>
<dbReference type="GO" id="GO:0005737">
    <property type="term" value="C:cytoplasm"/>
    <property type="evidence" value="ECO:0007669"/>
    <property type="project" value="TreeGrafter"/>
</dbReference>
<dbReference type="InterPro" id="IPR014710">
    <property type="entry name" value="RmlC-like_jellyroll"/>
</dbReference>
<dbReference type="Pfam" id="PF00069">
    <property type="entry name" value="Pkinase"/>
    <property type="match status" value="1"/>
</dbReference>
<dbReference type="SUPFAM" id="SSF51206">
    <property type="entry name" value="cAMP-binding domain-like"/>
    <property type="match status" value="1"/>
</dbReference>
<dbReference type="HOGENOM" id="CLU_034076_0_0_7"/>
<keyword evidence="1" id="KW-0067">ATP-binding</keyword>
<dbReference type="InterPro" id="IPR011009">
    <property type="entry name" value="Kinase-like_dom_sf"/>
</dbReference>
<feature type="domain" description="Protein kinase" evidence="2">
    <location>
        <begin position="219"/>
        <end position="473"/>
    </location>
</feature>
<keyword evidence="4" id="KW-0808">Transferase</keyword>
<dbReference type="PROSITE" id="PS00107">
    <property type="entry name" value="PROTEIN_KINASE_ATP"/>
    <property type="match status" value="1"/>
</dbReference>
<keyword evidence="4" id="KW-0418">Kinase</keyword>
<dbReference type="Gene3D" id="1.10.510.10">
    <property type="entry name" value="Transferase(Phosphotransferase) domain 1"/>
    <property type="match status" value="1"/>
</dbReference>
<sequence>MGCGLEPGGVNAGLGKICPAASDQSFSGINSGKNAGRFCWAVPNTLCLKDRQGHYLEKREKCKECDFYHMVLAEEGTRNLRTKFLRFVHCRQKESSFLKQLRRTLIKPGKRFVFQGKEMDEAYIIRQGACIVLVEKNGRLYPVDHRSEGDLVNMSALFTGEPSMAHVEAESEIDAWVIKRSEFEDIPKNDPDLWEFLTEIVANRFDSKRPTSYRTIGNYLATDIIGRGGYSIVYRGKDLVSGNPVAIKMMRHHLVLDSDFLARLKKEAHIVDMLAHGNIIKVYDMVERYRTIFIIMEYLEGESILEIIQRHKTISPPKAINYLVQTCQAIHYAYCSGILHKDINPGNLMIVEDDRVKLVDFGLACSIHEDDDIFDGAYPYLAPELLKGERASLQSEIYSLGISAFEMVTGQRPYPEEDSVLFTRMRCEKEIPNPEQIVPELPRGLNQFIVKACKIDPAQRFKNMTEALELLKR</sequence>
<feature type="domain" description="Cyclic nucleotide-binding" evidence="3">
    <location>
        <begin position="97"/>
        <end position="186"/>
    </location>
</feature>
<dbReference type="CDD" id="cd14014">
    <property type="entry name" value="STKc_PknB_like"/>
    <property type="match status" value="1"/>
</dbReference>
<dbReference type="KEGG" id="dat:HRM2_00720"/>
<dbReference type="GO" id="GO:0004674">
    <property type="term" value="F:protein serine/threonine kinase activity"/>
    <property type="evidence" value="ECO:0007669"/>
    <property type="project" value="UniProtKB-EC"/>
</dbReference>
<evidence type="ECO:0000313" key="5">
    <source>
        <dbReference type="Proteomes" id="UP000000442"/>
    </source>
</evidence>
<dbReference type="CDD" id="cd00038">
    <property type="entry name" value="CAP_ED"/>
    <property type="match status" value="1"/>
</dbReference>
<proteinExistence type="predicted"/>
<evidence type="ECO:0000256" key="1">
    <source>
        <dbReference type="PROSITE-ProRule" id="PRU10141"/>
    </source>
</evidence>
<dbReference type="AlphaFoldDB" id="C0QE78"/>
<dbReference type="InterPro" id="IPR053235">
    <property type="entry name" value="Ser_Thr_kinase"/>
</dbReference>
<accession>C0QE78</accession>
<dbReference type="InterPro" id="IPR000595">
    <property type="entry name" value="cNMP-bd_dom"/>
</dbReference>
<dbReference type="Gene3D" id="2.60.120.10">
    <property type="entry name" value="Jelly Rolls"/>
    <property type="match status" value="1"/>
</dbReference>
<dbReference type="EC" id="2.7.11.1" evidence="4"/>
<dbReference type="STRING" id="177437.HRM2_00720"/>
<feature type="binding site" evidence="1">
    <location>
        <position position="248"/>
    </location>
    <ligand>
        <name>ATP</name>
        <dbReference type="ChEBI" id="CHEBI:30616"/>
    </ligand>
</feature>
<dbReference type="eggNOG" id="COG0664">
    <property type="taxonomic scope" value="Bacteria"/>
</dbReference>
<organism evidence="4 5">
    <name type="scientific">Desulforapulum autotrophicum (strain ATCC 43914 / DSM 3382 / VKM B-1955 / HRM2)</name>
    <name type="common">Desulfobacterium autotrophicum</name>
    <dbReference type="NCBI Taxonomy" id="177437"/>
    <lineage>
        <taxon>Bacteria</taxon>
        <taxon>Pseudomonadati</taxon>
        <taxon>Thermodesulfobacteriota</taxon>
        <taxon>Desulfobacteria</taxon>
        <taxon>Desulfobacterales</taxon>
        <taxon>Desulfobacteraceae</taxon>
        <taxon>Desulforapulum</taxon>
    </lineage>
</organism>
<name>C0QE78_DESAH</name>
<dbReference type="Proteomes" id="UP000000442">
    <property type="component" value="Chromosome"/>
</dbReference>
<dbReference type="EMBL" id="CP001087">
    <property type="protein sequence ID" value="ACN13195.1"/>
    <property type="molecule type" value="Genomic_DNA"/>
</dbReference>
<dbReference type="Gene3D" id="3.30.200.20">
    <property type="entry name" value="Phosphorylase Kinase, domain 1"/>
    <property type="match status" value="1"/>
</dbReference>
<dbReference type="Pfam" id="PF00027">
    <property type="entry name" value="cNMP_binding"/>
    <property type="match status" value="1"/>
</dbReference>
<reference evidence="4 5" key="1">
    <citation type="journal article" date="2009" name="Environ. Microbiol.">
        <title>Genome sequence of Desulfobacterium autotrophicum HRM2, a marine sulfate reducer oxidizing organic carbon completely to carbon dioxide.</title>
        <authorList>
            <person name="Strittmatter A.W."/>
            <person name="Liesegang H."/>
            <person name="Rabus R."/>
            <person name="Decker I."/>
            <person name="Amann J."/>
            <person name="Andres S."/>
            <person name="Henne A."/>
            <person name="Fricke W.F."/>
            <person name="Martinez-Arias R."/>
            <person name="Bartels D."/>
            <person name="Goesmann A."/>
            <person name="Krause L."/>
            <person name="Puehler A."/>
            <person name="Klenk H.P."/>
            <person name="Richter M."/>
            <person name="Schuler M."/>
            <person name="Gloeckner F.O."/>
            <person name="Meyerdierks A."/>
            <person name="Gottschalk G."/>
            <person name="Amann R."/>
        </authorList>
    </citation>
    <scope>NUCLEOTIDE SEQUENCE [LARGE SCALE GENOMIC DNA]</scope>
    <source>
        <strain evidence="5">ATCC 43914 / DSM 3382 / HRM2</strain>
    </source>
</reference>
<dbReference type="InterPro" id="IPR054687">
    <property type="entry name" value="Two-CW_dom"/>
</dbReference>
<dbReference type="InterPro" id="IPR000719">
    <property type="entry name" value="Prot_kinase_dom"/>
</dbReference>
<dbReference type="PANTHER" id="PTHR24361">
    <property type="entry name" value="MITOGEN-ACTIVATED KINASE KINASE KINASE"/>
    <property type="match status" value="1"/>
</dbReference>
<evidence type="ECO:0000259" key="3">
    <source>
        <dbReference type="PROSITE" id="PS50042"/>
    </source>
</evidence>
<keyword evidence="1" id="KW-0547">Nucleotide-binding</keyword>
<dbReference type="GO" id="GO:0005524">
    <property type="term" value="F:ATP binding"/>
    <property type="evidence" value="ECO:0007669"/>
    <property type="project" value="UniProtKB-UniRule"/>
</dbReference>
<dbReference type="eggNOG" id="COG0515">
    <property type="taxonomic scope" value="Bacteria"/>
</dbReference>
<dbReference type="PROSITE" id="PS50011">
    <property type="entry name" value="PROTEIN_KINASE_DOM"/>
    <property type="match status" value="1"/>
</dbReference>
<dbReference type="SUPFAM" id="SSF56112">
    <property type="entry name" value="Protein kinase-like (PK-like)"/>
    <property type="match status" value="1"/>
</dbReference>